<name>R0KY10_ANAPL</name>
<dbReference type="PANTHER" id="PTHR14085">
    <property type="entry name" value="WD-REPEAT PROTEIN BING4"/>
    <property type="match status" value="1"/>
</dbReference>
<accession>R0KY10</accession>
<feature type="non-terminal residue" evidence="1">
    <location>
        <position position="1"/>
    </location>
</feature>
<dbReference type="EMBL" id="KB807380">
    <property type="protein sequence ID" value="EOA92822.1"/>
    <property type="molecule type" value="Genomic_DNA"/>
</dbReference>
<dbReference type="GO" id="GO:0030686">
    <property type="term" value="C:90S preribosome"/>
    <property type="evidence" value="ECO:0007669"/>
    <property type="project" value="TreeGrafter"/>
</dbReference>
<protein>
    <submittedName>
        <fullName evidence="1">WD repeat-containing protein 46</fullName>
    </submittedName>
</protein>
<dbReference type="Proteomes" id="UP000296049">
    <property type="component" value="Unassembled WGS sequence"/>
</dbReference>
<dbReference type="InterPro" id="IPR011048">
    <property type="entry name" value="Haem_d1_sf"/>
</dbReference>
<dbReference type="AlphaFoldDB" id="R0KY10"/>
<reference evidence="2" key="1">
    <citation type="journal article" date="2013" name="Nat. Genet.">
        <title>The duck genome and transcriptome provide insight into an avian influenza virus reservoir species.</title>
        <authorList>
            <person name="Huang Y."/>
            <person name="Li Y."/>
            <person name="Burt D.W."/>
            <person name="Chen H."/>
            <person name="Zhang Y."/>
            <person name="Qian W."/>
            <person name="Kim H."/>
            <person name="Gan S."/>
            <person name="Zhao Y."/>
            <person name="Li J."/>
            <person name="Yi K."/>
            <person name="Feng H."/>
            <person name="Zhu P."/>
            <person name="Li B."/>
            <person name="Liu Q."/>
            <person name="Fairley S."/>
            <person name="Magor K.E."/>
            <person name="Du Z."/>
            <person name="Hu X."/>
            <person name="Goodman L."/>
            <person name="Tafer H."/>
            <person name="Vignal A."/>
            <person name="Lee T."/>
            <person name="Kim K.W."/>
            <person name="Sheng Z."/>
            <person name="An Y."/>
            <person name="Searle S."/>
            <person name="Herrero J."/>
            <person name="Groenen M.A."/>
            <person name="Crooijmans R.P."/>
            <person name="Faraut T."/>
            <person name="Cai Q."/>
            <person name="Webster R.G."/>
            <person name="Aldridge J.R."/>
            <person name="Warren W.C."/>
            <person name="Bartschat S."/>
            <person name="Kehr S."/>
            <person name="Marz M."/>
            <person name="Stadler P.F."/>
            <person name="Smith J."/>
            <person name="Kraus R.H."/>
            <person name="Zhao Y."/>
            <person name="Ren L."/>
            <person name="Fei J."/>
            <person name="Morisson M."/>
            <person name="Kaiser P."/>
            <person name="Griffin D.K."/>
            <person name="Rao M."/>
            <person name="Pitel F."/>
            <person name="Wang J."/>
            <person name="Li N."/>
        </authorList>
    </citation>
    <scope>NUCLEOTIDE SEQUENCE [LARGE SCALE GENOMIC DNA]</scope>
</reference>
<dbReference type="GO" id="GO:0032040">
    <property type="term" value="C:small-subunit processome"/>
    <property type="evidence" value="ECO:0007669"/>
    <property type="project" value="TreeGrafter"/>
</dbReference>
<dbReference type="GO" id="GO:0000462">
    <property type="term" value="P:maturation of SSU-rRNA from tricistronic rRNA transcript (SSU-rRNA, 5.8S rRNA, LSU-rRNA)"/>
    <property type="evidence" value="ECO:0007669"/>
    <property type="project" value="TreeGrafter"/>
</dbReference>
<dbReference type="InterPro" id="IPR040315">
    <property type="entry name" value="WDR46/Utp7"/>
</dbReference>
<dbReference type="SUPFAM" id="SSF51004">
    <property type="entry name" value="C-terminal (heme d1) domain of cytochrome cd1-nitrite reductase"/>
    <property type="match status" value="1"/>
</dbReference>
<organism evidence="1 2">
    <name type="scientific">Anas platyrhynchos</name>
    <name type="common">Mallard</name>
    <name type="synonym">Anas boschas</name>
    <dbReference type="NCBI Taxonomy" id="8839"/>
    <lineage>
        <taxon>Eukaryota</taxon>
        <taxon>Metazoa</taxon>
        <taxon>Chordata</taxon>
        <taxon>Craniata</taxon>
        <taxon>Vertebrata</taxon>
        <taxon>Euteleostomi</taxon>
        <taxon>Archelosauria</taxon>
        <taxon>Archosauria</taxon>
        <taxon>Dinosauria</taxon>
        <taxon>Saurischia</taxon>
        <taxon>Theropoda</taxon>
        <taxon>Coelurosauria</taxon>
        <taxon>Aves</taxon>
        <taxon>Neognathae</taxon>
        <taxon>Galloanserae</taxon>
        <taxon>Anseriformes</taxon>
        <taxon>Anatidae</taxon>
        <taxon>Anatinae</taxon>
        <taxon>Anas</taxon>
    </lineage>
</organism>
<sequence>QHFELRLEQFGPYRLDYTRTGRHLLLGGRRGHVAALDWQTKALMCELNVLETLNDVAWLHTETMFAVAQRRW</sequence>
<evidence type="ECO:0000313" key="2">
    <source>
        <dbReference type="Proteomes" id="UP000296049"/>
    </source>
</evidence>
<gene>
    <name evidence="1" type="ORF">Anapl_18252</name>
</gene>
<dbReference type="PANTHER" id="PTHR14085:SF3">
    <property type="entry name" value="WD REPEAT-CONTAINING PROTEIN 46"/>
    <property type="match status" value="1"/>
</dbReference>
<evidence type="ECO:0000313" key="1">
    <source>
        <dbReference type="EMBL" id="EOA92822.1"/>
    </source>
</evidence>
<proteinExistence type="predicted"/>
<feature type="non-terminal residue" evidence="1">
    <location>
        <position position="72"/>
    </location>
</feature>
<keyword evidence="2" id="KW-1185">Reference proteome</keyword>